<keyword evidence="4 6" id="KW-0472">Membrane</keyword>
<evidence type="ECO:0000256" key="5">
    <source>
        <dbReference type="SAM" id="MobiDB-lite"/>
    </source>
</evidence>
<name>A0A8K0WRU9_9HYPO</name>
<protein>
    <submittedName>
        <fullName evidence="8">Uncharacterized protein</fullName>
    </submittedName>
</protein>
<dbReference type="Proteomes" id="UP000813444">
    <property type="component" value="Unassembled WGS sequence"/>
</dbReference>
<evidence type="ECO:0000256" key="4">
    <source>
        <dbReference type="ARBA" id="ARBA00023136"/>
    </source>
</evidence>
<dbReference type="GO" id="GO:0071944">
    <property type="term" value="C:cell periphery"/>
    <property type="evidence" value="ECO:0007669"/>
    <property type="project" value="UniProtKB-ARBA"/>
</dbReference>
<feature type="signal peptide" evidence="7">
    <location>
        <begin position="1"/>
        <end position="21"/>
    </location>
</feature>
<feature type="region of interest" description="Disordered" evidence="5">
    <location>
        <begin position="485"/>
        <end position="547"/>
    </location>
</feature>
<evidence type="ECO:0000256" key="1">
    <source>
        <dbReference type="ARBA" id="ARBA00004167"/>
    </source>
</evidence>
<dbReference type="GO" id="GO:0016020">
    <property type="term" value="C:membrane"/>
    <property type="evidence" value="ECO:0007669"/>
    <property type="project" value="UniProtKB-SubCell"/>
</dbReference>
<dbReference type="OrthoDB" id="5292518at2759"/>
<evidence type="ECO:0000256" key="2">
    <source>
        <dbReference type="ARBA" id="ARBA00022692"/>
    </source>
</evidence>
<evidence type="ECO:0000256" key="3">
    <source>
        <dbReference type="ARBA" id="ARBA00022989"/>
    </source>
</evidence>
<dbReference type="PANTHER" id="PTHR15549">
    <property type="entry name" value="PAIRED IMMUNOGLOBULIN-LIKE TYPE 2 RECEPTOR"/>
    <property type="match status" value="1"/>
</dbReference>
<keyword evidence="7" id="KW-0732">Signal</keyword>
<dbReference type="InterPro" id="IPR051694">
    <property type="entry name" value="Immunoregulatory_rcpt-like"/>
</dbReference>
<keyword evidence="2 6" id="KW-0812">Transmembrane</keyword>
<evidence type="ECO:0000256" key="6">
    <source>
        <dbReference type="SAM" id="Phobius"/>
    </source>
</evidence>
<comment type="subcellular location">
    <subcellularLocation>
        <location evidence="1">Membrane</location>
        <topology evidence="1">Single-pass membrane protein</topology>
    </subcellularLocation>
</comment>
<keyword evidence="9" id="KW-1185">Reference proteome</keyword>
<evidence type="ECO:0000313" key="8">
    <source>
        <dbReference type="EMBL" id="KAH7320794.1"/>
    </source>
</evidence>
<evidence type="ECO:0000313" key="9">
    <source>
        <dbReference type="Proteomes" id="UP000813444"/>
    </source>
</evidence>
<feature type="transmembrane region" description="Helical" evidence="6">
    <location>
        <begin position="248"/>
        <end position="270"/>
    </location>
</feature>
<feature type="compositionally biased region" description="Polar residues" evidence="5">
    <location>
        <begin position="417"/>
        <end position="441"/>
    </location>
</feature>
<dbReference type="PANTHER" id="PTHR15549:SF30">
    <property type="entry name" value="MID2 DOMAIN-CONTAINING PROTEIN"/>
    <property type="match status" value="1"/>
</dbReference>
<feature type="compositionally biased region" description="Low complexity" evidence="5">
    <location>
        <begin position="397"/>
        <end position="409"/>
    </location>
</feature>
<sequence>MMMGPSCWLCAALLALRFVHAAEFRHLDGVHRVEKRAQITAPAVLLARQDDGGADFCGTDSSLTACPASLNGGCCPQGYDCARESCYATTRGVSTCHGRVGWYGCDAQFGGGCCPEGYRCDRNDNCLPPDGEPYTLSCPANKYLCPASLSYGCCPEGMACGLNQCYSTQATTITTTILVTTTDDGTTRTLTSLATQVSTPEAPTRLPTNSDEDDQILKFFPTAIPKETPAPQNDDDDGDDGGLSTGQLAGIVTGAVVFLIIILVTAYIIIRHLNNVVRLAAGGGNNSQRSGTAQTRTTIKQFDAADSEIDGKSINPLMYLTSRGHRARARRYNGGGSDITRSDVSSSARPTPSSFNGAYQSVSMGSPRQGSFDMAGNLVDGYFPRVNAASPPMTQVNNNSSSNNNNNNNVGAPSVGRPSSESQATYAHGRQISNASESSNDAGGMSARILELEAHPYVPELDDPSSEPMISPLESTRLSTYGIMSRPPPTHQHSRSDSRGVRPEMSGNLAAVAEEPMRAHASRIAEAKESDEAVESPIVYSHPSFKR</sequence>
<feature type="chain" id="PRO_5035450868" evidence="7">
    <location>
        <begin position="22"/>
        <end position="547"/>
    </location>
</feature>
<reference evidence="8" key="1">
    <citation type="journal article" date="2021" name="Nat. Commun.">
        <title>Genetic determinants of endophytism in the Arabidopsis root mycobiome.</title>
        <authorList>
            <person name="Mesny F."/>
            <person name="Miyauchi S."/>
            <person name="Thiergart T."/>
            <person name="Pickel B."/>
            <person name="Atanasova L."/>
            <person name="Karlsson M."/>
            <person name="Huettel B."/>
            <person name="Barry K.W."/>
            <person name="Haridas S."/>
            <person name="Chen C."/>
            <person name="Bauer D."/>
            <person name="Andreopoulos W."/>
            <person name="Pangilinan J."/>
            <person name="LaButti K."/>
            <person name="Riley R."/>
            <person name="Lipzen A."/>
            <person name="Clum A."/>
            <person name="Drula E."/>
            <person name="Henrissat B."/>
            <person name="Kohler A."/>
            <person name="Grigoriev I.V."/>
            <person name="Martin F.M."/>
            <person name="Hacquard S."/>
        </authorList>
    </citation>
    <scope>NUCLEOTIDE SEQUENCE</scope>
    <source>
        <strain evidence="8">MPI-CAGE-CH-0235</strain>
    </source>
</reference>
<feature type="region of interest" description="Disordered" evidence="5">
    <location>
        <begin position="331"/>
        <end position="359"/>
    </location>
</feature>
<dbReference type="EMBL" id="JAGPNK010000005">
    <property type="protein sequence ID" value="KAH7320794.1"/>
    <property type="molecule type" value="Genomic_DNA"/>
</dbReference>
<gene>
    <name evidence="8" type="ORF">B0I35DRAFT_477344</name>
</gene>
<feature type="region of interest" description="Disordered" evidence="5">
    <location>
        <begin position="222"/>
        <end position="242"/>
    </location>
</feature>
<proteinExistence type="predicted"/>
<feature type="compositionally biased region" description="Basic and acidic residues" evidence="5">
    <location>
        <begin position="515"/>
        <end position="531"/>
    </location>
</feature>
<feature type="region of interest" description="Disordered" evidence="5">
    <location>
        <begin position="389"/>
        <end position="443"/>
    </location>
</feature>
<keyword evidence="3 6" id="KW-1133">Transmembrane helix</keyword>
<dbReference type="AlphaFoldDB" id="A0A8K0WRU9"/>
<accession>A0A8K0WRU9</accession>
<comment type="caution">
    <text evidence="8">The sequence shown here is derived from an EMBL/GenBank/DDBJ whole genome shotgun (WGS) entry which is preliminary data.</text>
</comment>
<organism evidence="8 9">
    <name type="scientific">Stachybotrys elegans</name>
    <dbReference type="NCBI Taxonomy" id="80388"/>
    <lineage>
        <taxon>Eukaryota</taxon>
        <taxon>Fungi</taxon>
        <taxon>Dikarya</taxon>
        <taxon>Ascomycota</taxon>
        <taxon>Pezizomycotina</taxon>
        <taxon>Sordariomycetes</taxon>
        <taxon>Hypocreomycetidae</taxon>
        <taxon>Hypocreales</taxon>
        <taxon>Stachybotryaceae</taxon>
        <taxon>Stachybotrys</taxon>
    </lineage>
</organism>
<evidence type="ECO:0000256" key="7">
    <source>
        <dbReference type="SAM" id="SignalP"/>
    </source>
</evidence>
<feature type="compositionally biased region" description="Polar residues" evidence="5">
    <location>
        <begin position="342"/>
        <end position="359"/>
    </location>
</feature>